<dbReference type="RefSeq" id="WP_204593235.1">
    <property type="nucleotide sequence ID" value="NZ_JAFBDA010000001.1"/>
</dbReference>
<evidence type="ECO:0000313" key="2">
    <source>
        <dbReference type="EMBL" id="MBY0753989.1"/>
    </source>
</evidence>
<name>A0ABS7KT56_CLOSR</name>
<evidence type="ECO:0000256" key="1">
    <source>
        <dbReference type="SAM" id="Phobius"/>
    </source>
</evidence>
<feature type="transmembrane region" description="Helical" evidence="1">
    <location>
        <begin position="94"/>
        <end position="113"/>
    </location>
</feature>
<dbReference type="Proteomes" id="UP001299068">
    <property type="component" value="Unassembled WGS sequence"/>
</dbReference>
<keyword evidence="1" id="KW-0812">Transmembrane</keyword>
<keyword evidence="3" id="KW-1185">Reference proteome</keyword>
<keyword evidence="1" id="KW-1133">Transmembrane helix</keyword>
<accession>A0ABS7KT56</accession>
<keyword evidence="1" id="KW-0472">Membrane</keyword>
<evidence type="ECO:0000313" key="3">
    <source>
        <dbReference type="Proteomes" id="UP001299068"/>
    </source>
</evidence>
<gene>
    <name evidence="2" type="ORF">K5V21_00835</name>
</gene>
<feature type="transmembrane region" description="Helical" evidence="1">
    <location>
        <begin position="63"/>
        <end position="82"/>
    </location>
</feature>
<organism evidence="2 3">
    <name type="scientific">Clostridium sardiniense</name>
    <name type="common">Clostridium absonum</name>
    <dbReference type="NCBI Taxonomy" id="29369"/>
    <lineage>
        <taxon>Bacteria</taxon>
        <taxon>Bacillati</taxon>
        <taxon>Bacillota</taxon>
        <taxon>Clostridia</taxon>
        <taxon>Eubacteriales</taxon>
        <taxon>Clostridiaceae</taxon>
        <taxon>Clostridium</taxon>
    </lineage>
</organism>
<dbReference type="EMBL" id="JAIKTU010000001">
    <property type="protein sequence ID" value="MBY0753989.1"/>
    <property type="molecule type" value="Genomic_DNA"/>
</dbReference>
<proteinExistence type="predicted"/>
<protein>
    <submittedName>
        <fullName evidence="2">Uncharacterized protein</fullName>
    </submittedName>
</protein>
<reference evidence="2 3" key="1">
    <citation type="journal article" date="2021" name="Cell Host Microbe">
        <title>in vivo commensal control of Clostridioides difficile virulence.</title>
        <authorList>
            <person name="Girinathan B.P."/>
            <person name="Dibenedetto N."/>
            <person name="Worley J.N."/>
            <person name="Peltier J."/>
            <person name="Arrieta-Ortiz M.L."/>
            <person name="Rupa Christinal Immanuel S."/>
            <person name="Lavin R."/>
            <person name="Delaney M.L."/>
            <person name="Cummins C."/>
            <person name="Hoffmann M."/>
            <person name="Luo Y."/>
            <person name="Gonzalez-Escalona N."/>
            <person name="Allard M."/>
            <person name="Onderdonk A.B."/>
            <person name="Gerber G.K."/>
            <person name="Sonenshein A.L."/>
            <person name="Baliga N."/>
            <person name="Dupuy B."/>
            <person name="Bry L."/>
        </authorList>
    </citation>
    <scope>NUCLEOTIDE SEQUENCE [LARGE SCALE GENOMIC DNA]</scope>
    <source>
        <strain evidence="2 3">DSM 599</strain>
    </source>
</reference>
<sequence length="117" mass="13127">MVSKCVKSKKTTQVKAFANGRTDYGIPTFSFKSSLVIMLGAVISTFIVPYILSFIGIDFKTGVVIGNATITSYTLAYSRYFIETNKKYCKGFWMTYGGFALAFCIIAFFWMYLGAYI</sequence>
<feature type="transmembrane region" description="Helical" evidence="1">
    <location>
        <begin position="35"/>
        <end position="57"/>
    </location>
</feature>
<comment type="caution">
    <text evidence="2">The sequence shown here is derived from an EMBL/GenBank/DDBJ whole genome shotgun (WGS) entry which is preliminary data.</text>
</comment>